<dbReference type="Proteomes" id="UP001227230">
    <property type="component" value="Chromosome 12"/>
</dbReference>
<accession>A0ABY9CX39</accession>
<name>A0ABY9CX39_VITVI</name>
<proteinExistence type="predicted"/>
<reference evidence="2 3" key="1">
    <citation type="journal article" date="2023" name="Hortic Res">
        <title>The complete reference genome for grapevine (Vitis vinifera L.) genetics and breeding.</title>
        <authorList>
            <person name="Shi X."/>
            <person name="Cao S."/>
            <person name="Wang X."/>
            <person name="Huang S."/>
            <person name="Wang Y."/>
            <person name="Liu Z."/>
            <person name="Liu W."/>
            <person name="Leng X."/>
            <person name="Peng Y."/>
            <person name="Wang N."/>
            <person name="Wang Y."/>
            <person name="Ma Z."/>
            <person name="Xu X."/>
            <person name="Zhang F."/>
            <person name="Xue H."/>
            <person name="Zhong H."/>
            <person name="Wang Y."/>
            <person name="Zhang K."/>
            <person name="Velt A."/>
            <person name="Avia K."/>
            <person name="Holtgrawe D."/>
            <person name="Grimplet J."/>
            <person name="Matus J.T."/>
            <person name="Ware D."/>
            <person name="Wu X."/>
            <person name="Wang H."/>
            <person name="Liu C."/>
            <person name="Fang Y."/>
            <person name="Rustenholz C."/>
            <person name="Cheng Z."/>
            <person name="Xiao H."/>
            <person name="Zhou Y."/>
        </authorList>
    </citation>
    <scope>NUCLEOTIDE SEQUENCE [LARGE SCALE GENOMIC DNA]</scope>
    <source>
        <strain evidence="3">cv. Pinot noir / PN40024</strain>
        <tissue evidence="2">Leaf</tissue>
    </source>
</reference>
<gene>
    <name evidence="1" type="ORF">VitviT2T_017665</name>
    <name evidence="2" type="ORF">VitviT2T_017667</name>
</gene>
<evidence type="ECO:0000313" key="1">
    <source>
        <dbReference type="EMBL" id="WJZ99200.1"/>
    </source>
</evidence>
<dbReference type="EMBL" id="CP126659">
    <property type="protein sequence ID" value="WJZ99200.1"/>
    <property type="molecule type" value="Genomic_DNA"/>
</dbReference>
<protein>
    <submittedName>
        <fullName evidence="2">Uncharacterized protein</fullName>
    </submittedName>
</protein>
<organism evidence="2 3">
    <name type="scientific">Vitis vinifera</name>
    <name type="common">Grape</name>
    <dbReference type="NCBI Taxonomy" id="29760"/>
    <lineage>
        <taxon>Eukaryota</taxon>
        <taxon>Viridiplantae</taxon>
        <taxon>Streptophyta</taxon>
        <taxon>Embryophyta</taxon>
        <taxon>Tracheophyta</taxon>
        <taxon>Spermatophyta</taxon>
        <taxon>Magnoliopsida</taxon>
        <taxon>eudicotyledons</taxon>
        <taxon>Gunneridae</taxon>
        <taxon>Pentapetalae</taxon>
        <taxon>rosids</taxon>
        <taxon>Vitales</taxon>
        <taxon>Vitaceae</taxon>
        <taxon>Viteae</taxon>
        <taxon>Vitis</taxon>
    </lineage>
</organism>
<dbReference type="EMBL" id="CP126659">
    <property type="protein sequence ID" value="WJZ99202.1"/>
    <property type="molecule type" value="Genomic_DNA"/>
</dbReference>
<sequence>MRGAMDGGSRLPSACCGWWRRHAVPRDGVQLQKVSRSEGNGVNEVVAARERSAVAGREGVRMKKKGCGMNEKERGKWLPRSCLVKMMMPRWKWLWA</sequence>
<evidence type="ECO:0000313" key="3">
    <source>
        <dbReference type="Proteomes" id="UP001227230"/>
    </source>
</evidence>
<evidence type="ECO:0000313" key="2">
    <source>
        <dbReference type="EMBL" id="WJZ99202.1"/>
    </source>
</evidence>
<keyword evidence="3" id="KW-1185">Reference proteome</keyword>